<accession>A0A426WWD1</accession>
<reference evidence="1 2" key="1">
    <citation type="journal article" date="2014" name="Agronomy (Basel)">
        <title>A Draft Genome Sequence for Ensete ventricosum, the Drought-Tolerant Tree Against Hunger.</title>
        <authorList>
            <person name="Harrison J."/>
            <person name="Moore K.A."/>
            <person name="Paszkiewicz K."/>
            <person name="Jones T."/>
            <person name="Grant M."/>
            <person name="Ambacheew D."/>
            <person name="Muzemil S."/>
            <person name="Studholme D.J."/>
        </authorList>
    </citation>
    <scope>NUCLEOTIDE SEQUENCE [LARGE SCALE GENOMIC DNA]</scope>
</reference>
<comment type="caution">
    <text evidence="1">The sequence shown here is derived from an EMBL/GenBank/DDBJ whole genome shotgun (WGS) entry which is preliminary data.</text>
</comment>
<sequence>MTGAMKLQPDDGPGSSLSIGPRFARCSEISLEFARRFVEGIGKLAGNTLGDQRGEDQKTRCKYARGYRIGES</sequence>
<dbReference type="EMBL" id="AMZH03037680">
    <property type="protein sequence ID" value="RRT31607.1"/>
    <property type="molecule type" value="Genomic_DNA"/>
</dbReference>
<name>A0A426WWD1_ENSVE</name>
<proteinExistence type="predicted"/>
<protein>
    <submittedName>
        <fullName evidence="1">Uncharacterized protein</fullName>
    </submittedName>
</protein>
<evidence type="ECO:0000313" key="1">
    <source>
        <dbReference type="EMBL" id="RRT31607.1"/>
    </source>
</evidence>
<dbReference type="Proteomes" id="UP000287651">
    <property type="component" value="Unassembled WGS sequence"/>
</dbReference>
<organism evidence="1 2">
    <name type="scientific">Ensete ventricosum</name>
    <name type="common">Abyssinian banana</name>
    <name type="synonym">Musa ensete</name>
    <dbReference type="NCBI Taxonomy" id="4639"/>
    <lineage>
        <taxon>Eukaryota</taxon>
        <taxon>Viridiplantae</taxon>
        <taxon>Streptophyta</taxon>
        <taxon>Embryophyta</taxon>
        <taxon>Tracheophyta</taxon>
        <taxon>Spermatophyta</taxon>
        <taxon>Magnoliopsida</taxon>
        <taxon>Liliopsida</taxon>
        <taxon>Zingiberales</taxon>
        <taxon>Musaceae</taxon>
        <taxon>Ensete</taxon>
    </lineage>
</organism>
<gene>
    <name evidence="1" type="ORF">B296_00042677</name>
</gene>
<evidence type="ECO:0000313" key="2">
    <source>
        <dbReference type="Proteomes" id="UP000287651"/>
    </source>
</evidence>
<dbReference type="AlphaFoldDB" id="A0A426WWD1"/>